<accession>A0A8B6BGQ1</accession>
<comment type="caution">
    <text evidence="1">The sequence shown here is derived from an EMBL/GenBank/DDBJ whole genome shotgun (WGS) entry which is preliminary data.</text>
</comment>
<protein>
    <submittedName>
        <fullName evidence="1">Uncharacterized protein</fullName>
    </submittedName>
</protein>
<dbReference type="Proteomes" id="UP000596742">
    <property type="component" value="Unassembled WGS sequence"/>
</dbReference>
<reference evidence="1" key="1">
    <citation type="submission" date="2018-11" db="EMBL/GenBank/DDBJ databases">
        <authorList>
            <person name="Alioto T."/>
            <person name="Alioto T."/>
        </authorList>
    </citation>
    <scope>NUCLEOTIDE SEQUENCE</scope>
</reference>
<dbReference type="Gene3D" id="2.120.10.30">
    <property type="entry name" value="TolB, C-terminal domain"/>
    <property type="match status" value="1"/>
</dbReference>
<gene>
    <name evidence="1" type="ORF">MGAL_10B074007</name>
</gene>
<organism evidence="1 2">
    <name type="scientific">Mytilus galloprovincialis</name>
    <name type="common">Mediterranean mussel</name>
    <dbReference type="NCBI Taxonomy" id="29158"/>
    <lineage>
        <taxon>Eukaryota</taxon>
        <taxon>Metazoa</taxon>
        <taxon>Spiralia</taxon>
        <taxon>Lophotrochozoa</taxon>
        <taxon>Mollusca</taxon>
        <taxon>Bivalvia</taxon>
        <taxon>Autobranchia</taxon>
        <taxon>Pteriomorphia</taxon>
        <taxon>Mytilida</taxon>
        <taxon>Mytiloidea</taxon>
        <taxon>Mytilidae</taxon>
        <taxon>Mytilinae</taxon>
        <taxon>Mytilus</taxon>
    </lineage>
</organism>
<name>A0A8B6BGQ1_MYTGA</name>
<dbReference type="InterPro" id="IPR011042">
    <property type="entry name" value="6-blade_b-propeller_TolB-like"/>
</dbReference>
<dbReference type="EMBL" id="UYJE01000091">
    <property type="protein sequence ID" value="VDH90087.1"/>
    <property type="molecule type" value="Genomic_DNA"/>
</dbReference>
<sequence>MENEIVTKVITLDKQFYGLSFYNNSLASIPVETKSGLFNLVYCNDRVTYSDYNGKVVYCYDGSGKQIWQYTQDLSGPEGLCTDRYGNIIATDYNCDRIIVISKDGQNSKILTGEEDGLTSPLCICFKHNESSGFISDYRGTYLAKFLFSSG</sequence>
<dbReference type="AlphaFoldDB" id="A0A8B6BGQ1"/>
<keyword evidence="2" id="KW-1185">Reference proteome</keyword>
<evidence type="ECO:0000313" key="1">
    <source>
        <dbReference type="EMBL" id="VDH90087.1"/>
    </source>
</evidence>
<dbReference type="OrthoDB" id="6068645at2759"/>
<proteinExistence type="predicted"/>
<dbReference type="SUPFAM" id="SSF101898">
    <property type="entry name" value="NHL repeat"/>
    <property type="match status" value="1"/>
</dbReference>
<evidence type="ECO:0000313" key="2">
    <source>
        <dbReference type="Proteomes" id="UP000596742"/>
    </source>
</evidence>